<dbReference type="PROSITE" id="PS01018">
    <property type="entry name" value="STEROL_REDUCT_2"/>
    <property type="match status" value="1"/>
</dbReference>
<feature type="transmembrane region" description="Helical" evidence="13">
    <location>
        <begin position="74"/>
        <end position="92"/>
    </location>
</feature>
<evidence type="ECO:0000256" key="1">
    <source>
        <dbReference type="ARBA" id="ARBA00004141"/>
    </source>
</evidence>
<evidence type="ECO:0000256" key="9">
    <source>
        <dbReference type="ARBA" id="ARBA00023098"/>
    </source>
</evidence>
<evidence type="ECO:0000256" key="2">
    <source>
        <dbReference type="ARBA" id="ARBA00005402"/>
    </source>
</evidence>
<protein>
    <recommendedName>
        <fullName evidence="13">Delta(14)-sterol reductase</fullName>
    </recommendedName>
    <alternativeName>
        <fullName evidence="13">C-14 sterol reductase</fullName>
    </alternativeName>
    <alternativeName>
        <fullName evidence="13">Sterol C14-reductase</fullName>
    </alternativeName>
</protein>
<comment type="similarity">
    <text evidence="2 13">Belongs to the ERG4/ERG24 family.</text>
</comment>
<feature type="transmembrane region" description="Helical" evidence="13">
    <location>
        <begin position="12"/>
        <end position="32"/>
    </location>
</feature>
<keyword evidence="6 13" id="KW-1133">Transmembrane helix</keyword>
<keyword evidence="3 13" id="KW-0444">Lipid biosynthesis</keyword>
<dbReference type="PANTHER" id="PTHR21257">
    <property type="entry name" value="DELTA(14)-STEROL REDUCTASE"/>
    <property type="match status" value="1"/>
</dbReference>
<feature type="transmembrane region" description="Helical" evidence="13">
    <location>
        <begin position="312"/>
        <end position="331"/>
    </location>
</feature>
<dbReference type="OrthoDB" id="10262235at2759"/>
<accession>A0A8H4URA2</accession>
<keyword evidence="7 13" id="KW-0560">Oxidoreductase</keyword>
<evidence type="ECO:0000256" key="6">
    <source>
        <dbReference type="ARBA" id="ARBA00022989"/>
    </source>
</evidence>
<comment type="caution">
    <text evidence="14">The sequence shown here is derived from an EMBL/GenBank/DDBJ whole genome shotgun (WGS) entry which is preliminary data.</text>
</comment>
<feature type="transmembrane region" description="Helical" evidence="13">
    <location>
        <begin position="243"/>
        <end position="262"/>
    </location>
</feature>
<evidence type="ECO:0000256" key="3">
    <source>
        <dbReference type="ARBA" id="ARBA00022516"/>
    </source>
</evidence>
<keyword evidence="8 13" id="KW-0756">Sterol biosynthesis</keyword>
<keyword evidence="9 13" id="KW-0443">Lipid metabolism</keyword>
<feature type="transmembrane region" description="Helical" evidence="13">
    <location>
        <begin position="147"/>
        <end position="167"/>
    </location>
</feature>
<dbReference type="AlphaFoldDB" id="A0A8H4URA2"/>
<comment type="subcellular location">
    <subcellularLocation>
        <location evidence="1">Membrane</location>
        <topology evidence="1">Multi-pass membrane protein</topology>
    </subcellularLocation>
</comment>
<evidence type="ECO:0000256" key="12">
    <source>
        <dbReference type="ARBA" id="ARBA00023221"/>
    </source>
</evidence>
<dbReference type="InterPro" id="IPR001171">
    <property type="entry name" value="ERG24_DHCR-like"/>
</dbReference>
<dbReference type="PANTHER" id="PTHR21257:SF52">
    <property type="entry name" value="DELTA(14)-STEROL REDUCTASE TM7SF2"/>
    <property type="match status" value="1"/>
</dbReference>
<reference evidence="14" key="1">
    <citation type="journal article" date="2020" name="BMC Genomics">
        <title>Correction to: Identification and distribution of gene clusters required for synthesis of sphingolipid metabolism inhibitors in diverse species of the filamentous fungus Fusarium.</title>
        <authorList>
            <person name="Kim H.S."/>
            <person name="Lohmar J.M."/>
            <person name="Busman M."/>
            <person name="Brown D.W."/>
            <person name="Naumann T.A."/>
            <person name="Divon H.H."/>
            <person name="Lysoe E."/>
            <person name="Uhlig S."/>
            <person name="Proctor R.H."/>
        </authorList>
    </citation>
    <scope>NUCLEOTIDE SEQUENCE</scope>
    <source>
        <strain evidence="14">NRRL 22465</strain>
    </source>
</reference>
<evidence type="ECO:0000256" key="11">
    <source>
        <dbReference type="ARBA" id="ARBA00023166"/>
    </source>
</evidence>
<keyword evidence="15" id="KW-1185">Reference proteome</keyword>
<dbReference type="Pfam" id="PF01222">
    <property type="entry name" value="ERG4_ERG24"/>
    <property type="match status" value="1"/>
</dbReference>
<dbReference type="GO" id="GO:0050613">
    <property type="term" value="F:Delta14-sterol reductase activity"/>
    <property type="evidence" value="ECO:0007669"/>
    <property type="project" value="UniProtKB-ARBA"/>
</dbReference>
<feature type="transmembrane region" description="Helical" evidence="13">
    <location>
        <begin position="425"/>
        <end position="445"/>
    </location>
</feature>
<dbReference type="Gene3D" id="1.20.120.1630">
    <property type="match status" value="1"/>
</dbReference>
<dbReference type="EMBL" id="JABEYC010000151">
    <property type="protein sequence ID" value="KAF4981764.1"/>
    <property type="molecule type" value="Genomic_DNA"/>
</dbReference>
<dbReference type="GO" id="GO:0005789">
    <property type="term" value="C:endoplasmic reticulum membrane"/>
    <property type="evidence" value="ECO:0007669"/>
    <property type="project" value="TreeGrafter"/>
</dbReference>
<keyword evidence="10 13" id="KW-0472">Membrane</keyword>
<gene>
    <name evidence="14" type="ORF">FZEAL_2486</name>
</gene>
<feature type="transmembrane region" description="Helical" evidence="13">
    <location>
        <begin position="113"/>
        <end position="135"/>
    </location>
</feature>
<dbReference type="InterPro" id="IPR018083">
    <property type="entry name" value="Sterol_reductase_CS"/>
</dbReference>
<name>A0A8H4URA2_9HYPO</name>
<evidence type="ECO:0000256" key="5">
    <source>
        <dbReference type="ARBA" id="ARBA00022955"/>
    </source>
</evidence>
<keyword evidence="11 13" id="KW-1207">Sterol metabolism</keyword>
<dbReference type="PROSITE" id="PS01017">
    <property type="entry name" value="STEROL_REDUCT_1"/>
    <property type="match status" value="1"/>
</dbReference>
<sequence>MAASPKYEFGGPIGATGIVFGLPVLMNVLYFGCNDVSGCPAPALLEPRSLTWPKLKEQIPWPQDGIWGFASWEVTGWLFAYYFLSLVLYRVLPAQHALGTKLRESGRPLEYRFNAFHATVFQLVGCGVGTFIYGADFPVWTFITDNYLQLLTGNIILSYIISVYAYITSFSVRKGNPEMRELAPGGHTGNLIYDFFIGRELNPRATLPFFGEVDIKAWLEMRPGLTGWVLLNMAFIAKQYRTYGFVSDSIVVIALVQAYYVLEGQYAEAGLLSMMDITTDGLGFMLGFGDIVWVPFLYSTQCRYLSVYPVHLGWAGVAAISTVFAIGLYIFRSSNSQKYLFRENPDDPAFANMTYIQTKRGTRLLTGGWWGMARHINYFGDWLQSLPFCLPTGIAGYVILPAGSALAGAGVTKMLDGRVVTQEGAAGWGMLFTYFYSAWFAFMLIHREGRDDAACAEKYGQDWVEYKRTVRWKILPGVY</sequence>
<dbReference type="Proteomes" id="UP000635477">
    <property type="component" value="Unassembled WGS sequence"/>
</dbReference>
<keyword evidence="12 13" id="KW-0753">Steroid metabolism</keyword>
<proteinExistence type="inferred from homology"/>
<reference evidence="14" key="2">
    <citation type="submission" date="2020-05" db="EMBL/GenBank/DDBJ databases">
        <authorList>
            <person name="Kim H.-S."/>
            <person name="Proctor R.H."/>
            <person name="Brown D.W."/>
        </authorList>
    </citation>
    <scope>NUCLEOTIDE SEQUENCE</scope>
    <source>
        <strain evidence="14">NRRL 22465</strain>
    </source>
</reference>
<evidence type="ECO:0000313" key="14">
    <source>
        <dbReference type="EMBL" id="KAF4981764.1"/>
    </source>
</evidence>
<keyword evidence="4 13" id="KW-0812">Transmembrane</keyword>
<keyword evidence="5 13" id="KW-0752">Steroid biosynthesis</keyword>
<evidence type="ECO:0000256" key="4">
    <source>
        <dbReference type="ARBA" id="ARBA00022692"/>
    </source>
</evidence>
<organism evidence="14 15">
    <name type="scientific">Fusarium zealandicum</name>
    <dbReference type="NCBI Taxonomy" id="1053134"/>
    <lineage>
        <taxon>Eukaryota</taxon>
        <taxon>Fungi</taxon>
        <taxon>Dikarya</taxon>
        <taxon>Ascomycota</taxon>
        <taxon>Pezizomycotina</taxon>
        <taxon>Sordariomycetes</taxon>
        <taxon>Hypocreomycetidae</taxon>
        <taxon>Hypocreales</taxon>
        <taxon>Nectriaceae</taxon>
        <taxon>Fusarium</taxon>
        <taxon>Fusarium staphyleae species complex</taxon>
    </lineage>
</organism>
<evidence type="ECO:0000256" key="8">
    <source>
        <dbReference type="ARBA" id="ARBA00023011"/>
    </source>
</evidence>
<evidence type="ECO:0000256" key="13">
    <source>
        <dbReference type="RuleBase" id="RU369120"/>
    </source>
</evidence>
<dbReference type="GO" id="GO:0006696">
    <property type="term" value="P:ergosterol biosynthetic process"/>
    <property type="evidence" value="ECO:0007669"/>
    <property type="project" value="TreeGrafter"/>
</dbReference>
<feature type="transmembrane region" description="Helical" evidence="13">
    <location>
        <begin position="282"/>
        <end position="300"/>
    </location>
</feature>
<evidence type="ECO:0000313" key="15">
    <source>
        <dbReference type="Proteomes" id="UP000635477"/>
    </source>
</evidence>
<evidence type="ECO:0000256" key="10">
    <source>
        <dbReference type="ARBA" id="ARBA00023136"/>
    </source>
</evidence>
<evidence type="ECO:0000256" key="7">
    <source>
        <dbReference type="ARBA" id="ARBA00023002"/>
    </source>
</evidence>